<feature type="transmembrane region" description="Helical" evidence="8">
    <location>
        <begin position="168"/>
        <end position="190"/>
    </location>
</feature>
<protein>
    <submittedName>
        <fullName evidence="9">DUF2029 domain-containing protein</fullName>
    </submittedName>
</protein>
<organism evidence="9 10">
    <name type="scientific">Chryseobacterium oryzae</name>
    <dbReference type="NCBI Taxonomy" id="2929799"/>
    <lineage>
        <taxon>Bacteria</taxon>
        <taxon>Pseudomonadati</taxon>
        <taxon>Bacteroidota</taxon>
        <taxon>Flavobacteriia</taxon>
        <taxon>Flavobacteriales</taxon>
        <taxon>Weeksellaceae</taxon>
        <taxon>Chryseobacterium group</taxon>
        <taxon>Chryseobacterium</taxon>
    </lineage>
</organism>
<dbReference type="InterPro" id="IPR018584">
    <property type="entry name" value="GT87"/>
</dbReference>
<evidence type="ECO:0000256" key="1">
    <source>
        <dbReference type="ARBA" id="ARBA00004651"/>
    </source>
</evidence>
<feature type="transmembrane region" description="Helical" evidence="8">
    <location>
        <begin position="337"/>
        <end position="355"/>
    </location>
</feature>
<keyword evidence="3" id="KW-0808">Transferase</keyword>
<keyword evidence="6 8" id="KW-0472">Membrane</keyword>
<comment type="similarity">
    <text evidence="7">Belongs to the glycosyltransferase 87 family.</text>
</comment>
<comment type="subcellular location">
    <subcellularLocation>
        <location evidence="1">Cell membrane</location>
        <topology evidence="1">Multi-pass membrane protein</topology>
    </subcellularLocation>
</comment>
<evidence type="ECO:0000256" key="7">
    <source>
        <dbReference type="ARBA" id="ARBA00024033"/>
    </source>
</evidence>
<evidence type="ECO:0000256" key="6">
    <source>
        <dbReference type="ARBA" id="ARBA00023136"/>
    </source>
</evidence>
<proteinExistence type="inferred from homology"/>
<evidence type="ECO:0000313" key="10">
    <source>
        <dbReference type="Proteomes" id="UP000831068"/>
    </source>
</evidence>
<evidence type="ECO:0000313" key="9">
    <source>
        <dbReference type="EMBL" id="UOE39484.1"/>
    </source>
</evidence>
<feature type="transmembrane region" description="Helical" evidence="8">
    <location>
        <begin position="81"/>
        <end position="114"/>
    </location>
</feature>
<evidence type="ECO:0000256" key="8">
    <source>
        <dbReference type="SAM" id="Phobius"/>
    </source>
</evidence>
<feature type="transmembrane region" description="Helical" evidence="8">
    <location>
        <begin position="197"/>
        <end position="215"/>
    </location>
</feature>
<evidence type="ECO:0000256" key="5">
    <source>
        <dbReference type="ARBA" id="ARBA00022989"/>
    </source>
</evidence>
<dbReference type="Proteomes" id="UP000831068">
    <property type="component" value="Chromosome"/>
</dbReference>
<gene>
    <name evidence="9" type="ORF">MTP08_06840</name>
</gene>
<dbReference type="RefSeq" id="WP_243577638.1">
    <property type="nucleotide sequence ID" value="NZ_CP094529.1"/>
</dbReference>
<accession>A0ABY4BJY2</accession>
<keyword evidence="5 8" id="KW-1133">Transmembrane helix</keyword>
<evidence type="ECO:0000256" key="3">
    <source>
        <dbReference type="ARBA" id="ARBA00022679"/>
    </source>
</evidence>
<dbReference type="Pfam" id="PF09594">
    <property type="entry name" value="GT87"/>
    <property type="match status" value="1"/>
</dbReference>
<reference evidence="9 10" key="1">
    <citation type="submission" date="2022-03" db="EMBL/GenBank/DDBJ databases">
        <title>Chryseobacterium sp. isolated from the Andong Sikhe.</title>
        <authorList>
            <person name="Won M."/>
            <person name="Kim S.-J."/>
            <person name="Kwon S.-W."/>
        </authorList>
    </citation>
    <scope>NUCLEOTIDE SEQUENCE [LARGE SCALE GENOMIC DNA]</scope>
    <source>
        <strain evidence="9 10">ADR-1</strain>
    </source>
</reference>
<dbReference type="EMBL" id="CP094529">
    <property type="protein sequence ID" value="UOE39484.1"/>
    <property type="molecule type" value="Genomic_DNA"/>
</dbReference>
<feature type="transmembrane region" description="Helical" evidence="8">
    <location>
        <begin position="17"/>
        <end position="35"/>
    </location>
</feature>
<feature type="transmembrane region" description="Helical" evidence="8">
    <location>
        <begin position="263"/>
        <end position="281"/>
    </location>
</feature>
<keyword evidence="10" id="KW-1185">Reference proteome</keyword>
<sequence>MKKFGDKLLKIISNPKYIFSIYIIVSVITAVSKYLNCLKSGSSFHAINNYLIFKNVFFNTLKERNLYLHYPEYLDLNHYGIFFGVLIAPFAILPDWLGLILWNVANVLVLLYAVKTLPFSEMTKSLFLWFCLQEFITASLHQQFNVALTGLIILSFTMIYQKKETQSALAICIGLFVKIYGIIGLSSFFFVKDKKKFILSLVVISLAFLVIPMLYSSANFGLQSYKDWFVELQHKNIENQRLGNMQDISLMGFFRRILGDPTIPNTLFFAFGIPLFLLPYIRISQYKHLGFQLSILASSLLFVVLFSSGSEPPTYIIAVSGALIWFFIQEKKGKAEIAMLVFLILFTSFSTSDLFPKFVKENFIQKYSIKALPCILIWLKLSYELLTRKYSAKTIF</sequence>
<evidence type="ECO:0000256" key="2">
    <source>
        <dbReference type="ARBA" id="ARBA00022475"/>
    </source>
</evidence>
<name>A0ABY4BJY2_9FLAO</name>
<keyword evidence="2" id="KW-1003">Cell membrane</keyword>
<evidence type="ECO:0000256" key="4">
    <source>
        <dbReference type="ARBA" id="ARBA00022692"/>
    </source>
</evidence>
<feature type="transmembrane region" description="Helical" evidence="8">
    <location>
        <begin position="288"/>
        <end position="306"/>
    </location>
</feature>
<keyword evidence="4 8" id="KW-0812">Transmembrane</keyword>